<evidence type="ECO:0008006" key="3">
    <source>
        <dbReference type="Google" id="ProtNLM"/>
    </source>
</evidence>
<dbReference type="RefSeq" id="WP_320501793.1">
    <property type="nucleotide sequence ID" value="NZ_JAXCLX010000002.1"/>
</dbReference>
<protein>
    <recommendedName>
        <fullName evidence="3">Spermidine synthase</fullName>
    </recommendedName>
</protein>
<keyword evidence="2" id="KW-1185">Reference proteome</keyword>
<evidence type="ECO:0000313" key="1">
    <source>
        <dbReference type="EMBL" id="MDY0873339.1"/>
    </source>
</evidence>
<proteinExistence type="predicted"/>
<reference evidence="1 2" key="1">
    <citation type="journal article" date="2013" name="Antonie Van Leeuwenhoek">
        <title>Dongia rigui sp. nov., isolated from freshwater of a large wetland in Korea.</title>
        <authorList>
            <person name="Baik K.S."/>
            <person name="Hwang Y.M."/>
            <person name="Choi J.S."/>
            <person name="Kwon J."/>
            <person name="Seong C.N."/>
        </authorList>
    </citation>
    <scope>NUCLEOTIDE SEQUENCE [LARGE SCALE GENOMIC DNA]</scope>
    <source>
        <strain evidence="1 2">04SU4-P</strain>
    </source>
</reference>
<dbReference type="InterPro" id="IPR029063">
    <property type="entry name" value="SAM-dependent_MTases_sf"/>
</dbReference>
<dbReference type="Gene3D" id="3.40.50.150">
    <property type="entry name" value="Vaccinia Virus protein VP39"/>
    <property type="match status" value="1"/>
</dbReference>
<dbReference type="EMBL" id="JAXCLX010000002">
    <property type="protein sequence ID" value="MDY0873339.1"/>
    <property type="molecule type" value="Genomic_DNA"/>
</dbReference>
<dbReference type="SUPFAM" id="SSF53335">
    <property type="entry name" value="S-adenosyl-L-methionine-dependent methyltransferases"/>
    <property type="match status" value="1"/>
</dbReference>
<name>A0ABU5E1F5_9PROT</name>
<evidence type="ECO:0000313" key="2">
    <source>
        <dbReference type="Proteomes" id="UP001271769"/>
    </source>
</evidence>
<gene>
    <name evidence="1" type="ORF">SMD31_15460</name>
</gene>
<dbReference type="Proteomes" id="UP001271769">
    <property type="component" value="Unassembled WGS sequence"/>
</dbReference>
<comment type="caution">
    <text evidence="1">The sequence shown here is derived from an EMBL/GenBank/DDBJ whole genome shotgun (WGS) entry which is preliminary data.</text>
</comment>
<accession>A0ABU5E1F5</accession>
<organism evidence="1 2">
    <name type="scientific">Dongia rigui</name>
    <dbReference type="NCBI Taxonomy" id="940149"/>
    <lineage>
        <taxon>Bacteria</taxon>
        <taxon>Pseudomonadati</taxon>
        <taxon>Pseudomonadota</taxon>
        <taxon>Alphaproteobacteria</taxon>
        <taxon>Rhodospirillales</taxon>
        <taxon>Dongiaceae</taxon>
        <taxon>Dongia</taxon>
    </lineage>
</organism>
<sequence length="229" mass="24647">MAWDLIETAHVPDGELTLYRQGDVFMIRANGYELMNGLGHQSELALGRMAVEVAQKADPHILIGGLGLGYTLAATAAALDDRGRITVAELSPQVIAWFYRFVAASVLPARPDNLAIVPGDIGAFVRRGDVGPFDVIVLDVDNGPEALVAPANARLYSAEGLQSFAARLRAGGVILLWSAFEAPDFVILAEAAGFTVTCETLAAVRRQDLLHYAYVLAPREARFSEQAKR</sequence>